<dbReference type="EMBL" id="GGEC01013217">
    <property type="protein sequence ID" value="MBW93700.1"/>
    <property type="molecule type" value="Transcribed_RNA"/>
</dbReference>
<dbReference type="GO" id="GO:0005840">
    <property type="term" value="C:ribosome"/>
    <property type="evidence" value="ECO:0007669"/>
    <property type="project" value="UniProtKB-KW"/>
</dbReference>
<evidence type="ECO:0000313" key="1">
    <source>
        <dbReference type="EMBL" id="MBW93700.1"/>
    </source>
</evidence>
<name>A0A2P2JJQ3_RHIMU</name>
<organism evidence="1">
    <name type="scientific">Rhizophora mucronata</name>
    <name type="common">Asiatic mangrove</name>
    <dbReference type="NCBI Taxonomy" id="61149"/>
    <lineage>
        <taxon>Eukaryota</taxon>
        <taxon>Viridiplantae</taxon>
        <taxon>Streptophyta</taxon>
        <taxon>Embryophyta</taxon>
        <taxon>Tracheophyta</taxon>
        <taxon>Spermatophyta</taxon>
        <taxon>Magnoliopsida</taxon>
        <taxon>eudicotyledons</taxon>
        <taxon>Gunneridae</taxon>
        <taxon>Pentapetalae</taxon>
        <taxon>rosids</taxon>
        <taxon>fabids</taxon>
        <taxon>Malpighiales</taxon>
        <taxon>Rhizophoraceae</taxon>
        <taxon>Rhizophora</taxon>
    </lineage>
</organism>
<protein>
    <submittedName>
        <fullName evidence="1">50S ribosomal protein L18</fullName>
    </submittedName>
</protein>
<reference evidence="1" key="1">
    <citation type="submission" date="2018-02" db="EMBL/GenBank/DDBJ databases">
        <title>Rhizophora mucronata_Transcriptome.</title>
        <authorList>
            <person name="Meera S.P."/>
            <person name="Sreeshan A."/>
            <person name="Augustine A."/>
        </authorList>
    </citation>
    <scope>NUCLEOTIDE SEQUENCE</scope>
    <source>
        <tissue evidence="1">Leaf</tissue>
    </source>
</reference>
<proteinExistence type="predicted"/>
<dbReference type="AlphaFoldDB" id="A0A2P2JJQ3"/>
<sequence length="85" mass="9812">MKYLMIAMGLHVGKECKLLRLQSLVTDSYQIDHSGNLHDLQIDSMHINEVSYDRNGFARGERMQAFEIAISRHGFLPDRSFRKSS</sequence>
<accession>A0A2P2JJQ3</accession>
<keyword evidence="1" id="KW-0689">Ribosomal protein</keyword>
<keyword evidence="1" id="KW-0687">Ribonucleoprotein</keyword>